<feature type="transmembrane region" description="Helical" evidence="6">
    <location>
        <begin position="194"/>
        <end position="216"/>
    </location>
</feature>
<evidence type="ECO:0000256" key="6">
    <source>
        <dbReference type="SAM" id="Phobius"/>
    </source>
</evidence>
<evidence type="ECO:0000256" key="1">
    <source>
        <dbReference type="ARBA" id="ARBA00004370"/>
    </source>
</evidence>
<proteinExistence type="predicted"/>
<dbReference type="GeneTree" id="ENSGT00910000144476"/>
<reference evidence="7" key="2">
    <citation type="submission" date="2025-08" db="UniProtKB">
        <authorList>
            <consortium name="Ensembl"/>
        </authorList>
    </citation>
    <scope>IDENTIFICATION</scope>
</reference>
<feature type="transmembrane region" description="Helical" evidence="6">
    <location>
        <begin position="159"/>
        <end position="182"/>
    </location>
</feature>
<dbReference type="eggNOG" id="KOG0569">
    <property type="taxonomic scope" value="Eukaryota"/>
</dbReference>
<dbReference type="Gene3D" id="1.20.1250.20">
    <property type="entry name" value="MFS general substrate transporter like domains"/>
    <property type="match status" value="1"/>
</dbReference>
<dbReference type="GO" id="GO:0055056">
    <property type="term" value="F:D-glucose transmembrane transporter activity"/>
    <property type="evidence" value="ECO:0007669"/>
    <property type="project" value="TreeGrafter"/>
</dbReference>
<dbReference type="PANTHER" id="PTHR23503:SF8">
    <property type="entry name" value="FACILITATED GLUCOSE TRANSPORTER PROTEIN 1"/>
    <property type="match status" value="1"/>
</dbReference>
<feature type="transmembrane region" description="Helical" evidence="6">
    <location>
        <begin position="44"/>
        <end position="65"/>
    </location>
</feature>
<dbReference type="Proteomes" id="UP000007875">
    <property type="component" value="Unassembled WGS sequence"/>
</dbReference>
<keyword evidence="8" id="KW-1185">Reference proteome</keyword>
<keyword evidence="4 6" id="KW-1133">Transmembrane helix</keyword>
<keyword evidence="3 6" id="KW-0812">Transmembrane</keyword>
<dbReference type="Pfam" id="PF00083">
    <property type="entry name" value="Sugar_tr"/>
    <property type="match status" value="1"/>
</dbReference>
<evidence type="ECO:0000313" key="7">
    <source>
        <dbReference type="Ensembl" id="ENSCSAVP00000017306.1"/>
    </source>
</evidence>
<keyword evidence="5 6" id="KW-0472">Membrane</keyword>
<sequence length="271" mass="29583">MATEMSCPNQQLFWQSSIGIGISAGIFLVPIIGHPKALGNETLWPVLVGVSGLPSALYLISSWWIPESPYYLLRKGKVEDAADALRKLRINKKDVIKAEIEIIRGEIKDIPNVGIKVIVSTSQYRKQLFAVILLHSNYMLVGFNHVAMFSDIVFAQAGIPLHLVTFASIGVFGVSFIAAIFGSKVVGKFGPLKVTLVSNAVIIFSIALFTATRATSHLAPTILPYITIVAVGVFLIVWTGGLNVALFPLFMNYTIEATRVTVLAYDSVVFW</sequence>
<evidence type="ECO:0000256" key="2">
    <source>
        <dbReference type="ARBA" id="ARBA00022448"/>
    </source>
</evidence>
<dbReference type="GO" id="GO:0046323">
    <property type="term" value="P:D-glucose import"/>
    <property type="evidence" value="ECO:0007669"/>
    <property type="project" value="TreeGrafter"/>
</dbReference>
<dbReference type="Ensembl" id="ENSCSAVT00000017495.1">
    <property type="protein sequence ID" value="ENSCSAVP00000017306.1"/>
    <property type="gene ID" value="ENSCSAVG00000010191.1"/>
</dbReference>
<evidence type="ECO:0000256" key="5">
    <source>
        <dbReference type="ARBA" id="ARBA00023136"/>
    </source>
</evidence>
<accession>H2ZI90</accession>
<organism evidence="7 8">
    <name type="scientific">Ciona savignyi</name>
    <name type="common">Pacific transparent sea squirt</name>
    <dbReference type="NCBI Taxonomy" id="51511"/>
    <lineage>
        <taxon>Eukaryota</taxon>
        <taxon>Metazoa</taxon>
        <taxon>Chordata</taxon>
        <taxon>Tunicata</taxon>
        <taxon>Ascidiacea</taxon>
        <taxon>Phlebobranchia</taxon>
        <taxon>Cionidae</taxon>
        <taxon>Ciona</taxon>
    </lineage>
</organism>
<dbReference type="InterPro" id="IPR005828">
    <property type="entry name" value="MFS_sugar_transport-like"/>
</dbReference>
<dbReference type="PANTHER" id="PTHR23503">
    <property type="entry name" value="SOLUTE CARRIER FAMILY 2"/>
    <property type="match status" value="1"/>
</dbReference>
<dbReference type="InterPro" id="IPR045263">
    <property type="entry name" value="GLUT"/>
</dbReference>
<protein>
    <recommendedName>
        <fullName evidence="9">Major facilitator superfamily (MFS) profile domain-containing protein</fullName>
    </recommendedName>
</protein>
<dbReference type="HOGENOM" id="CLU_1028685_0_0_1"/>
<dbReference type="OMA" id="AYKIPFI"/>
<dbReference type="InterPro" id="IPR036259">
    <property type="entry name" value="MFS_trans_sf"/>
</dbReference>
<evidence type="ECO:0000313" key="8">
    <source>
        <dbReference type="Proteomes" id="UP000007875"/>
    </source>
</evidence>
<dbReference type="InParanoid" id="H2ZI90"/>
<dbReference type="SUPFAM" id="SSF103473">
    <property type="entry name" value="MFS general substrate transporter"/>
    <property type="match status" value="1"/>
</dbReference>
<evidence type="ECO:0000256" key="4">
    <source>
        <dbReference type="ARBA" id="ARBA00022989"/>
    </source>
</evidence>
<feature type="transmembrane region" description="Helical" evidence="6">
    <location>
        <begin position="222"/>
        <end position="250"/>
    </location>
</feature>
<feature type="transmembrane region" description="Helical" evidence="6">
    <location>
        <begin position="12"/>
        <end position="32"/>
    </location>
</feature>
<comment type="subcellular location">
    <subcellularLocation>
        <location evidence="1">Membrane</location>
    </subcellularLocation>
</comment>
<name>H2ZI90_CIOSA</name>
<evidence type="ECO:0000256" key="3">
    <source>
        <dbReference type="ARBA" id="ARBA00022692"/>
    </source>
</evidence>
<dbReference type="GO" id="GO:0070837">
    <property type="term" value="P:dehydroascorbic acid transport"/>
    <property type="evidence" value="ECO:0007669"/>
    <property type="project" value="TreeGrafter"/>
</dbReference>
<feature type="transmembrane region" description="Helical" evidence="6">
    <location>
        <begin position="128"/>
        <end position="147"/>
    </location>
</feature>
<dbReference type="AlphaFoldDB" id="H2ZI90"/>
<reference evidence="7" key="3">
    <citation type="submission" date="2025-09" db="UniProtKB">
        <authorList>
            <consortium name="Ensembl"/>
        </authorList>
    </citation>
    <scope>IDENTIFICATION</scope>
</reference>
<dbReference type="STRING" id="51511.ENSCSAVP00000017306"/>
<dbReference type="GO" id="GO:0005886">
    <property type="term" value="C:plasma membrane"/>
    <property type="evidence" value="ECO:0007669"/>
    <property type="project" value="TreeGrafter"/>
</dbReference>
<keyword evidence="2" id="KW-0813">Transport</keyword>
<reference evidence="8" key="1">
    <citation type="submission" date="2003-08" db="EMBL/GenBank/DDBJ databases">
        <authorList>
            <person name="Birren B."/>
            <person name="Nusbaum C."/>
            <person name="Abebe A."/>
            <person name="Abouelleil A."/>
            <person name="Adekoya E."/>
            <person name="Ait-zahra M."/>
            <person name="Allen N."/>
            <person name="Allen T."/>
            <person name="An P."/>
            <person name="Anderson M."/>
            <person name="Anderson S."/>
            <person name="Arachchi H."/>
            <person name="Armbruster J."/>
            <person name="Bachantsang P."/>
            <person name="Baldwin J."/>
            <person name="Barry A."/>
            <person name="Bayul T."/>
            <person name="Blitshsteyn B."/>
            <person name="Bloom T."/>
            <person name="Blye J."/>
            <person name="Boguslavskiy L."/>
            <person name="Borowsky M."/>
            <person name="Boukhgalter B."/>
            <person name="Brunache A."/>
            <person name="Butler J."/>
            <person name="Calixte N."/>
            <person name="Calvo S."/>
            <person name="Camarata J."/>
            <person name="Campo K."/>
            <person name="Chang J."/>
            <person name="Cheshatsang Y."/>
            <person name="Citroen M."/>
            <person name="Collymore A."/>
            <person name="Considine T."/>
            <person name="Cook A."/>
            <person name="Cooke P."/>
            <person name="Corum B."/>
            <person name="Cuomo C."/>
            <person name="David R."/>
            <person name="Dawoe T."/>
            <person name="Degray S."/>
            <person name="Dodge S."/>
            <person name="Dooley K."/>
            <person name="Dorje P."/>
            <person name="Dorjee K."/>
            <person name="Dorris L."/>
            <person name="Duffey N."/>
            <person name="Dupes A."/>
            <person name="Elkins T."/>
            <person name="Engels R."/>
            <person name="Erickson J."/>
            <person name="Farina A."/>
            <person name="Faro S."/>
            <person name="Ferreira P."/>
            <person name="Fischer H."/>
            <person name="Fitzgerald M."/>
            <person name="Foley K."/>
            <person name="Gage D."/>
            <person name="Galagan J."/>
            <person name="Gearin G."/>
            <person name="Gnerre S."/>
            <person name="Gnirke A."/>
            <person name="Goyette A."/>
            <person name="Graham J."/>
            <person name="Grandbois E."/>
            <person name="Gyaltsen K."/>
            <person name="Hafez N."/>
            <person name="Hagopian D."/>
            <person name="Hagos B."/>
            <person name="Hall J."/>
            <person name="Hatcher B."/>
            <person name="Heller A."/>
            <person name="Higgins H."/>
            <person name="Honan T."/>
            <person name="Horn A."/>
            <person name="Houde N."/>
            <person name="Hughes L."/>
            <person name="Hulme W."/>
            <person name="Husby E."/>
            <person name="Iliev I."/>
            <person name="Jaffe D."/>
            <person name="Jones C."/>
            <person name="Kamal M."/>
            <person name="Kamat A."/>
            <person name="Kamvysselis M."/>
            <person name="Karlsson E."/>
            <person name="Kells C."/>
            <person name="Kieu A."/>
            <person name="Kisner P."/>
            <person name="Kodira C."/>
            <person name="Kulbokas E."/>
            <person name="Labutti K."/>
            <person name="Lama D."/>
            <person name="Landers T."/>
            <person name="Leger J."/>
            <person name="Levine S."/>
            <person name="Lewis D."/>
            <person name="Lewis T."/>
            <person name="Lindblad-toh K."/>
            <person name="Liu X."/>
            <person name="Lokyitsang T."/>
            <person name="Lokyitsang Y."/>
            <person name="Lucien O."/>
            <person name="Lui A."/>
            <person name="Ma L.J."/>
            <person name="Mabbitt R."/>
            <person name="Macdonald J."/>
            <person name="Maclean C."/>
            <person name="Major J."/>
            <person name="Manning J."/>
            <person name="Marabella R."/>
            <person name="Maru K."/>
            <person name="Matthews C."/>
            <person name="Mauceli E."/>
            <person name="Mccarthy M."/>
            <person name="Mcdonough S."/>
            <person name="Mcghee T."/>
            <person name="Meldrim J."/>
            <person name="Meneus L."/>
            <person name="Mesirov J."/>
            <person name="Mihalev A."/>
            <person name="Mihova T."/>
            <person name="Mikkelsen T."/>
            <person name="Mlenga V."/>
            <person name="Moru K."/>
            <person name="Mozes J."/>
            <person name="Mulrain L."/>
            <person name="Munson G."/>
            <person name="Naylor J."/>
            <person name="Newes C."/>
            <person name="Nguyen C."/>
            <person name="Nguyen N."/>
            <person name="Nguyen T."/>
            <person name="Nicol R."/>
            <person name="Nielsen C."/>
            <person name="Nizzari M."/>
            <person name="Norbu C."/>
            <person name="Norbu N."/>
            <person name="O'donnell P."/>
            <person name="Okoawo O."/>
            <person name="O'leary S."/>
            <person name="Omotosho B."/>
            <person name="O'neill K."/>
            <person name="Osman S."/>
            <person name="Parker S."/>
            <person name="Perrin D."/>
            <person name="Phunkhang P."/>
            <person name="Piqani B."/>
            <person name="Purcell S."/>
            <person name="Rachupka T."/>
            <person name="Ramasamy U."/>
            <person name="Rameau R."/>
            <person name="Ray V."/>
            <person name="Raymond C."/>
            <person name="Retta R."/>
            <person name="Richardson S."/>
            <person name="Rise C."/>
            <person name="Rodriguez J."/>
            <person name="Rogers J."/>
            <person name="Rogov P."/>
            <person name="Rutman M."/>
            <person name="Schupbach R."/>
            <person name="Seaman C."/>
            <person name="Settipalli S."/>
            <person name="Sharpe T."/>
            <person name="Sheridan J."/>
            <person name="Sherpa N."/>
            <person name="Shi J."/>
            <person name="Smirnov S."/>
            <person name="Smith C."/>
            <person name="Sougnez C."/>
            <person name="Spencer B."/>
            <person name="Stalker J."/>
            <person name="Stange-thomann N."/>
            <person name="Stavropoulos S."/>
            <person name="Stetson K."/>
            <person name="Stone C."/>
            <person name="Stone S."/>
            <person name="Stubbs M."/>
            <person name="Talamas J."/>
            <person name="Tchuinga P."/>
            <person name="Tenzing P."/>
            <person name="Tesfaye S."/>
            <person name="Theodore J."/>
            <person name="Thoulutsang Y."/>
            <person name="Topham K."/>
            <person name="Towey S."/>
            <person name="Tsamla T."/>
            <person name="Tsomo N."/>
            <person name="Vallee D."/>
            <person name="Vassiliev H."/>
            <person name="Venkataraman V."/>
            <person name="Vinson J."/>
            <person name="Vo A."/>
            <person name="Wade C."/>
            <person name="Wang S."/>
            <person name="Wangchuk T."/>
            <person name="Wangdi T."/>
            <person name="Whittaker C."/>
            <person name="Wilkinson J."/>
            <person name="Wu Y."/>
            <person name="Wyman D."/>
            <person name="Yadav S."/>
            <person name="Yang S."/>
            <person name="Yang X."/>
            <person name="Yeager S."/>
            <person name="Yee E."/>
            <person name="Young G."/>
            <person name="Zainoun J."/>
            <person name="Zembeck L."/>
            <person name="Zimmer A."/>
            <person name="Zody M."/>
            <person name="Lander E."/>
        </authorList>
    </citation>
    <scope>NUCLEOTIDE SEQUENCE [LARGE SCALE GENOMIC DNA]</scope>
</reference>
<evidence type="ECO:0008006" key="9">
    <source>
        <dbReference type="Google" id="ProtNLM"/>
    </source>
</evidence>